<dbReference type="STRING" id="1451189.CFAL_11065"/>
<evidence type="ECO:0000256" key="6">
    <source>
        <dbReference type="ARBA" id="ARBA00022842"/>
    </source>
</evidence>
<name>A0A418Q987_9CORY</name>
<evidence type="ECO:0000256" key="5">
    <source>
        <dbReference type="ARBA" id="ARBA00022801"/>
    </source>
</evidence>
<evidence type="ECO:0000256" key="7">
    <source>
        <dbReference type="ARBA" id="ARBA00023211"/>
    </source>
</evidence>
<evidence type="ECO:0000313" key="10">
    <source>
        <dbReference type="Proteomes" id="UP000285278"/>
    </source>
</evidence>
<keyword evidence="6" id="KW-0460">Magnesium</keyword>
<keyword evidence="10" id="KW-1185">Reference proteome</keyword>
<reference evidence="9 10" key="1">
    <citation type="submission" date="2018-09" db="EMBL/GenBank/DDBJ databases">
        <title>Optimization and identification of Corynebacterium falsenii FN1-14 from fish paste.</title>
        <authorList>
            <person name="Daroonpunt R."/>
            <person name="Tanasupawat S."/>
        </authorList>
    </citation>
    <scope>NUCLEOTIDE SEQUENCE [LARGE SCALE GENOMIC DNA]</scope>
    <source>
        <strain evidence="9 10">FN1-14</strain>
    </source>
</reference>
<dbReference type="PROSITE" id="PS51462">
    <property type="entry name" value="NUDIX"/>
    <property type="match status" value="1"/>
</dbReference>
<evidence type="ECO:0000313" key="9">
    <source>
        <dbReference type="EMBL" id="RIX36295.1"/>
    </source>
</evidence>
<accession>A0A418Q987</accession>
<comment type="cofactor">
    <cofactor evidence="1">
        <name>Mn(2+)</name>
        <dbReference type="ChEBI" id="CHEBI:29035"/>
    </cofactor>
</comment>
<comment type="caution">
    <text evidence="9">The sequence shown here is derived from an EMBL/GenBank/DDBJ whole genome shotgun (WGS) entry which is preliminary data.</text>
</comment>
<comment type="similarity">
    <text evidence="3">Belongs to the Nudix hydrolase family. PCD1 subfamily.</text>
</comment>
<gene>
    <name evidence="9" type="ORF">D3M95_03285</name>
</gene>
<keyword evidence="7" id="KW-0464">Manganese</keyword>
<keyword evidence="5" id="KW-0378">Hydrolase</keyword>
<dbReference type="InterPro" id="IPR045121">
    <property type="entry name" value="CoAse"/>
</dbReference>
<dbReference type="RefSeq" id="WP_119664397.1">
    <property type="nucleotide sequence ID" value="NZ_JAQPSN010000004.1"/>
</dbReference>
<evidence type="ECO:0000256" key="2">
    <source>
        <dbReference type="ARBA" id="ARBA00001946"/>
    </source>
</evidence>
<comment type="cofactor">
    <cofactor evidence="2">
        <name>Mg(2+)</name>
        <dbReference type="ChEBI" id="CHEBI:18420"/>
    </cofactor>
</comment>
<dbReference type="Proteomes" id="UP000285278">
    <property type="component" value="Unassembled WGS sequence"/>
</dbReference>
<dbReference type="EMBL" id="QXJK01000002">
    <property type="protein sequence ID" value="RIX36295.1"/>
    <property type="molecule type" value="Genomic_DNA"/>
</dbReference>
<feature type="domain" description="Nudix hydrolase" evidence="8">
    <location>
        <begin position="59"/>
        <end position="208"/>
    </location>
</feature>
<dbReference type="GO" id="GO:0009132">
    <property type="term" value="P:nucleoside diphosphate metabolic process"/>
    <property type="evidence" value="ECO:0007669"/>
    <property type="project" value="InterPro"/>
</dbReference>
<sequence length="276" mass="30809">MPYTQQQWLHAAQQQPTLPENVPAWLRRFAEDCRTGDIHDLLNDKARIVPDKDADGHPPRYSAVLILIGGDPEWEPKDGAARGVASYPKDATVLLTHRAPTMRKHSGQVAFPGGGREDQDDGPIATAIREAQEETGLNPESVEPLAIMQPIYIDRSNFAVIPVLAYWRTPHRVYCASAENDWVEPYPISELANPERRFRVEFMQWNGPAWKLGNLVLWGFTGGVISAMLQRAGWDQPWNDSDRVDLFSALKQSDNGEALGQMHRDFTHAGPEGGAP</sequence>
<dbReference type="Gene3D" id="3.90.79.10">
    <property type="entry name" value="Nucleoside Triphosphate Pyrophosphohydrolase"/>
    <property type="match status" value="1"/>
</dbReference>
<dbReference type="GO" id="GO:0030145">
    <property type="term" value="F:manganese ion binding"/>
    <property type="evidence" value="ECO:0007669"/>
    <property type="project" value="InterPro"/>
</dbReference>
<dbReference type="InterPro" id="IPR000086">
    <property type="entry name" value="NUDIX_hydrolase_dom"/>
</dbReference>
<dbReference type="GO" id="GO:0010945">
    <property type="term" value="F:coenzyme A diphosphatase activity"/>
    <property type="evidence" value="ECO:0007669"/>
    <property type="project" value="InterPro"/>
</dbReference>
<dbReference type="PANTHER" id="PTHR12992:SF11">
    <property type="entry name" value="MITOCHONDRIAL COENZYME A DIPHOSPHATASE NUDT8"/>
    <property type="match status" value="1"/>
</dbReference>
<proteinExistence type="inferred from homology"/>
<dbReference type="CDD" id="cd03426">
    <property type="entry name" value="NUDIX_CoAse_Nudt7"/>
    <property type="match status" value="1"/>
</dbReference>
<keyword evidence="4" id="KW-0479">Metal-binding</keyword>
<dbReference type="GO" id="GO:0000287">
    <property type="term" value="F:magnesium ion binding"/>
    <property type="evidence" value="ECO:0007669"/>
    <property type="project" value="InterPro"/>
</dbReference>
<dbReference type="PANTHER" id="PTHR12992">
    <property type="entry name" value="NUDIX HYDROLASE"/>
    <property type="match status" value="1"/>
</dbReference>
<dbReference type="InterPro" id="IPR015797">
    <property type="entry name" value="NUDIX_hydrolase-like_dom_sf"/>
</dbReference>
<organism evidence="9 10">
    <name type="scientific">Corynebacterium falsenii</name>
    <dbReference type="NCBI Taxonomy" id="108486"/>
    <lineage>
        <taxon>Bacteria</taxon>
        <taxon>Bacillati</taxon>
        <taxon>Actinomycetota</taxon>
        <taxon>Actinomycetes</taxon>
        <taxon>Mycobacteriales</taxon>
        <taxon>Corynebacteriaceae</taxon>
        <taxon>Corynebacterium</taxon>
    </lineage>
</organism>
<evidence type="ECO:0000256" key="1">
    <source>
        <dbReference type="ARBA" id="ARBA00001936"/>
    </source>
</evidence>
<dbReference type="OrthoDB" id="9802805at2"/>
<dbReference type="AlphaFoldDB" id="A0A418Q987"/>
<dbReference type="PROSITE" id="PS01293">
    <property type="entry name" value="NUDIX_COA"/>
    <property type="match status" value="1"/>
</dbReference>
<dbReference type="InterPro" id="IPR000059">
    <property type="entry name" value="NUDIX_hydrolase_NudL_CS"/>
</dbReference>
<protein>
    <submittedName>
        <fullName evidence="9">CoA pyrophosphatase</fullName>
    </submittedName>
</protein>
<evidence type="ECO:0000259" key="8">
    <source>
        <dbReference type="PROSITE" id="PS51462"/>
    </source>
</evidence>
<dbReference type="SUPFAM" id="SSF55811">
    <property type="entry name" value="Nudix"/>
    <property type="match status" value="1"/>
</dbReference>
<dbReference type="Pfam" id="PF00293">
    <property type="entry name" value="NUDIX"/>
    <property type="match status" value="1"/>
</dbReference>
<evidence type="ECO:0000256" key="3">
    <source>
        <dbReference type="ARBA" id="ARBA00006506"/>
    </source>
</evidence>
<evidence type="ECO:0000256" key="4">
    <source>
        <dbReference type="ARBA" id="ARBA00022723"/>
    </source>
</evidence>